<dbReference type="EMBL" id="OZ037949">
    <property type="protein sequence ID" value="CAL1710838.1"/>
    <property type="molecule type" value="Genomic_DNA"/>
</dbReference>
<keyword evidence="2" id="KW-1185">Reference proteome</keyword>
<dbReference type="Proteomes" id="UP001497453">
    <property type="component" value="Chromosome 6"/>
</dbReference>
<evidence type="ECO:0000313" key="1">
    <source>
        <dbReference type="EMBL" id="CAL1710838.1"/>
    </source>
</evidence>
<proteinExistence type="predicted"/>
<name>A0ABP1DSQ1_9APHY</name>
<accession>A0ABP1DSQ1</accession>
<protein>
    <submittedName>
        <fullName evidence="1">Uncharacterized protein</fullName>
    </submittedName>
</protein>
<evidence type="ECO:0000313" key="2">
    <source>
        <dbReference type="Proteomes" id="UP001497453"/>
    </source>
</evidence>
<organism evidence="1 2">
    <name type="scientific">Somion occarium</name>
    <dbReference type="NCBI Taxonomy" id="3059160"/>
    <lineage>
        <taxon>Eukaryota</taxon>
        <taxon>Fungi</taxon>
        <taxon>Dikarya</taxon>
        <taxon>Basidiomycota</taxon>
        <taxon>Agaricomycotina</taxon>
        <taxon>Agaricomycetes</taxon>
        <taxon>Polyporales</taxon>
        <taxon>Cerrenaceae</taxon>
        <taxon>Somion</taxon>
    </lineage>
</organism>
<gene>
    <name evidence="1" type="ORF">GFSPODELE1_LOCUS8034</name>
</gene>
<reference evidence="2" key="1">
    <citation type="submission" date="2024-04" db="EMBL/GenBank/DDBJ databases">
        <authorList>
            <person name="Shaw F."/>
            <person name="Minotto A."/>
        </authorList>
    </citation>
    <scope>NUCLEOTIDE SEQUENCE [LARGE SCALE GENOMIC DNA]</scope>
</reference>
<sequence length="418" mass="45899">MSCVLLSDPIPVEGMFKVGLFDNSHSNQSVVLTMGCRAQRRTTWHVLLEIPHECNEWLLAYLLTAVVRNGIPRSLSLANIDVFTLEQERSSLPEQLFLSFELKDGEHLTAPIRTLTGNPQQFMSGNEGRRPLHFLDCSLTDDHSLAMPEVNTPRTDPAVCADAVEIAMCIAEEVARLSDAPNPVPTDMPLPFADMDAMAVQRLQSWLLTRYDWPEDISLLSDPHVSPEKLASNIVDTLSSISTQTVNVPAGVMSTTRTKKPRRLHPRRNLSVTVPEPELAILIPTTSSVTSPERSTVLPCYSPAHFTTPPSNVDETVLDMGMAPYESWTGKKTGMIVGLMALGAFFGSPTSTSFKAARHQRTPLGLGDPSLLLDIRSPPVEHTSILSPWLDVLHFHGCEPVQSPWVADGAQSNFPLSP</sequence>